<evidence type="ECO:0000313" key="2">
    <source>
        <dbReference type="Proteomes" id="UP000789366"/>
    </source>
</evidence>
<organism evidence="1 2">
    <name type="scientific">Cetraspora pellucida</name>
    <dbReference type="NCBI Taxonomy" id="1433469"/>
    <lineage>
        <taxon>Eukaryota</taxon>
        <taxon>Fungi</taxon>
        <taxon>Fungi incertae sedis</taxon>
        <taxon>Mucoromycota</taxon>
        <taxon>Glomeromycotina</taxon>
        <taxon>Glomeromycetes</taxon>
        <taxon>Diversisporales</taxon>
        <taxon>Gigasporaceae</taxon>
        <taxon>Cetraspora</taxon>
    </lineage>
</organism>
<feature type="non-terminal residue" evidence="1">
    <location>
        <position position="96"/>
    </location>
</feature>
<sequence>MNKHEYKNNKQDYDEIYFPLAEKAAEVRAQGNQVSSDERELTELITIVVSDYTDWKAQLTDLEDKLNKLKKYAQGGKKHNIVTNYSSTQQEALKKL</sequence>
<name>A0ACA9MDH9_9GLOM</name>
<accession>A0ACA9MDH9</accession>
<protein>
    <submittedName>
        <fullName evidence="1">18010_t:CDS:1</fullName>
    </submittedName>
</protein>
<evidence type="ECO:0000313" key="1">
    <source>
        <dbReference type="EMBL" id="CAG8584445.1"/>
    </source>
</evidence>
<proteinExistence type="predicted"/>
<reference evidence="1" key="1">
    <citation type="submission" date="2021-06" db="EMBL/GenBank/DDBJ databases">
        <authorList>
            <person name="Kallberg Y."/>
            <person name="Tangrot J."/>
            <person name="Rosling A."/>
        </authorList>
    </citation>
    <scope>NUCLEOTIDE SEQUENCE</scope>
    <source>
        <strain evidence="1">28 12/20/2015</strain>
    </source>
</reference>
<keyword evidence="2" id="KW-1185">Reference proteome</keyword>
<gene>
    <name evidence="1" type="ORF">SPELUC_LOCUS6499</name>
</gene>
<dbReference type="EMBL" id="CAJVPW010007705">
    <property type="protein sequence ID" value="CAG8584445.1"/>
    <property type="molecule type" value="Genomic_DNA"/>
</dbReference>
<dbReference type="Proteomes" id="UP000789366">
    <property type="component" value="Unassembled WGS sequence"/>
</dbReference>
<comment type="caution">
    <text evidence="1">The sequence shown here is derived from an EMBL/GenBank/DDBJ whole genome shotgun (WGS) entry which is preliminary data.</text>
</comment>